<evidence type="ECO:0000313" key="15">
    <source>
        <dbReference type="Proteomes" id="UP001597094"/>
    </source>
</evidence>
<feature type="transmembrane region" description="Helical" evidence="13">
    <location>
        <begin position="274"/>
        <end position="299"/>
    </location>
</feature>
<feature type="transmembrane region" description="Helical" evidence="13">
    <location>
        <begin position="74"/>
        <end position="97"/>
    </location>
</feature>
<evidence type="ECO:0000256" key="5">
    <source>
        <dbReference type="ARBA" id="ARBA00022692"/>
    </source>
</evidence>
<comment type="subcellular location">
    <subcellularLocation>
        <location evidence="1">Cell membrane</location>
        <topology evidence="1">Multi-pass membrane protein</topology>
    </subcellularLocation>
</comment>
<feature type="transmembrane region" description="Helical" evidence="13">
    <location>
        <begin position="236"/>
        <end position="253"/>
    </location>
</feature>
<evidence type="ECO:0000256" key="4">
    <source>
        <dbReference type="ARBA" id="ARBA00022475"/>
    </source>
</evidence>
<keyword evidence="5 13" id="KW-0812">Transmembrane</keyword>
<feature type="transmembrane region" description="Helical" evidence="13">
    <location>
        <begin position="458"/>
        <end position="480"/>
    </location>
</feature>
<evidence type="ECO:0000256" key="8">
    <source>
        <dbReference type="ARBA" id="ARBA00023065"/>
    </source>
</evidence>
<evidence type="ECO:0000256" key="9">
    <source>
        <dbReference type="ARBA" id="ARBA00023136"/>
    </source>
</evidence>
<reference evidence="15" key="1">
    <citation type="journal article" date="2019" name="Int. J. Syst. Evol. Microbiol.">
        <title>The Global Catalogue of Microorganisms (GCM) 10K type strain sequencing project: providing services to taxonomists for standard genome sequencing and annotation.</title>
        <authorList>
            <consortium name="The Broad Institute Genomics Platform"/>
            <consortium name="The Broad Institute Genome Sequencing Center for Infectious Disease"/>
            <person name="Wu L."/>
            <person name="Ma J."/>
        </authorList>
    </citation>
    <scope>NUCLEOTIDE SEQUENCE [LARGE SCALE GENOMIC DNA]</scope>
    <source>
        <strain evidence="15">JCM 31319</strain>
    </source>
</reference>
<dbReference type="InterPro" id="IPR038377">
    <property type="entry name" value="Na/Glc_symporter_sf"/>
</dbReference>
<sequence>MSPIILLSFLIGYFAVLIGISYFTSKGASDNSSFFIANRNSKWYFVAFGMVGTALSGVTFISVPGAVANSSFSYFQFVLGNTVGFVLIATVLLPLYYRMNLISIYTYLERRLGYWSYKSGALIFLVSRVIGSAFRLYLVAIVLQKFIFDAWNVPFGATVAICLVLIWVYTHKGGLKTIVITDTLQTVFLLSSVLLSIWFISRSLNLDLLQTFEAVKESSYSKMFFWEDFLGNKAHFLKHFIGGIFVTIAMTGLDQDLMQKNLSCKNIGEAQKNMLSFTLVFVFINIFFLSVGALLYQYAGANGIDVAALKTPDHLFPEIALNHLNILPAIVFMLGLTAATFATTDSALTALTTSFCVDFLDFDKKADQNDPRLVRTRHMVHIAFSVVMLLVILVFRMINDDSVVNAIFKAAGYTYGPLLGLFAFGMANKRAVADKLVPYICLLSPLITYILDSNSVAWTGYAMGFELIVVNAAITMLMLAMTSRPGTGEATSEGAASSLPGAKQKQTAY</sequence>
<protein>
    <submittedName>
        <fullName evidence="14">Sodium:solute symporter</fullName>
    </submittedName>
</protein>
<evidence type="ECO:0000256" key="12">
    <source>
        <dbReference type="SAM" id="MobiDB-lite"/>
    </source>
</evidence>
<feature type="transmembrane region" description="Helical" evidence="13">
    <location>
        <begin position="117"/>
        <end position="138"/>
    </location>
</feature>
<evidence type="ECO:0000256" key="11">
    <source>
        <dbReference type="RuleBase" id="RU362091"/>
    </source>
</evidence>
<evidence type="ECO:0000256" key="13">
    <source>
        <dbReference type="SAM" id="Phobius"/>
    </source>
</evidence>
<keyword evidence="8" id="KW-0406">Ion transport</keyword>
<name>A0ABW3SJ56_9BACT</name>
<feature type="transmembrane region" description="Helical" evidence="13">
    <location>
        <begin position="379"/>
        <end position="398"/>
    </location>
</feature>
<keyword evidence="6 13" id="KW-1133">Transmembrane helix</keyword>
<keyword evidence="3" id="KW-0813">Transport</keyword>
<feature type="transmembrane region" description="Helical" evidence="13">
    <location>
        <begin position="319"/>
        <end position="342"/>
    </location>
</feature>
<dbReference type="RefSeq" id="WP_377522343.1">
    <property type="nucleotide sequence ID" value="NZ_JBHTLD010000006.1"/>
</dbReference>
<comment type="caution">
    <text evidence="14">The sequence shown here is derived from an EMBL/GenBank/DDBJ whole genome shotgun (WGS) entry which is preliminary data.</text>
</comment>
<evidence type="ECO:0000256" key="1">
    <source>
        <dbReference type="ARBA" id="ARBA00004651"/>
    </source>
</evidence>
<accession>A0ABW3SJ56</accession>
<feature type="transmembrane region" description="Helical" evidence="13">
    <location>
        <begin position="43"/>
        <end position="68"/>
    </location>
</feature>
<feature type="region of interest" description="Disordered" evidence="12">
    <location>
        <begin position="489"/>
        <end position="509"/>
    </location>
</feature>
<evidence type="ECO:0000313" key="14">
    <source>
        <dbReference type="EMBL" id="MFD1184858.1"/>
    </source>
</evidence>
<evidence type="ECO:0000256" key="3">
    <source>
        <dbReference type="ARBA" id="ARBA00022448"/>
    </source>
</evidence>
<keyword evidence="9 13" id="KW-0472">Membrane</keyword>
<evidence type="ECO:0000256" key="10">
    <source>
        <dbReference type="ARBA" id="ARBA00023201"/>
    </source>
</evidence>
<dbReference type="PANTHER" id="PTHR42985:SF47">
    <property type="entry name" value="INTEGRAL MEMBRANE TRANSPORT PROTEIN"/>
    <property type="match status" value="1"/>
</dbReference>
<dbReference type="Pfam" id="PF00474">
    <property type="entry name" value="SSF"/>
    <property type="match status" value="1"/>
</dbReference>
<gene>
    <name evidence="14" type="ORF">ACFQ2O_01480</name>
</gene>
<keyword evidence="10" id="KW-0739">Sodium transport</keyword>
<dbReference type="Gene3D" id="1.20.1730.10">
    <property type="entry name" value="Sodium/glucose cotransporter"/>
    <property type="match status" value="1"/>
</dbReference>
<feature type="transmembrane region" description="Helical" evidence="13">
    <location>
        <begin position="177"/>
        <end position="200"/>
    </location>
</feature>
<keyword evidence="15" id="KW-1185">Reference proteome</keyword>
<organism evidence="14 15">
    <name type="scientific">Pontibacter rugosus</name>
    <dbReference type="NCBI Taxonomy" id="1745966"/>
    <lineage>
        <taxon>Bacteria</taxon>
        <taxon>Pseudomonadati</taxon>
        <taxon>Bacteroidota</taxon>
        <taxon>Cytophagia</taxon>
        <taxon>Cytophagales</taxon>
        <taxon>Hymenobacteraceae</taxon>
        <taxon>Pontibacter</taxon>
    </lineage>
</organism>
<dbReference type="EMBL" id="JBHTLD010000006">
    <property type="protein sequence ID" value="MFD1184858.1"/>
    <property type="molecule type" value="Genomic_DNA"/>
</dbReference>
<keyword evidence="4" id="KW-1003">Cell membrane</keyword>
<dbReference type="CDD" id="cd10326">
    <property type="entry name" value="SLC5sbd_NIS-like"/>
    <property type="match status" value="1"/>
</dbReference>
<feature type="transmembrane region" description="Helical" evidence="13">
    <location>
        <begin position="404"/>
        <end position="424"/>
    </location>
</feature>
<evidence type="ECO:0000256" key="7">
    <source>
        <dbReference type="ARBA" id="ARBA00023053"/>
    </source>
</evidence>
<proteinExistence type="inferred from homology"/>
<feature type="transmembrane region" description="Helical" evidence="13">
    <location>
        <begin position="6"/>
        <end position="23"/>
    </location>
</feature>
<feature type="transmembrane region" description="Helical" evidence="13">
    <location>
        <begin position="436"/>
        <end position="452"/>
    </location>
</feature>
<evidence type="ECO:0000256" key="6">
    <source>
        <dbReference type="ARBA" id="ARBA00022989"/>
    </source>
</evidence>
<dbReference type="PANTHER" id="PTHR42985">
    <property type="entry name" value="SODIUM-COUPLED MONOCARBOXYLATE TRANSPORTER"/>
    <property type="match status" value="1"/>
</dbReference>
<comment type="similarity">
    <text evidence="2 11">Belongs to the sodium:solute symporter (SSF) (TC 2.A.21) family.</text>
</comment>
<evidence type="ECO:0000256" key="2">
    <source>
        <dbReference type="ARBA" id="ARBA00006434"/>
    </source>
</evidence>
<feature type="transmembrane region" description="Helical" evidence="13">
    <location>
        <begin position="150"/>
        <end position="170"/>
    </location>
</feature>
<dbReference type="Proteomes" id="UP001597094">
    <property type="component" value="Unassembled WGS sequence"/>
</dbReference>
<dbReference type="InterPro" id="IPR001734">
    <property type="entry name" value="Na/solute_symporter"/>
</dbReference>
<dbReference type="PROSITE" id="PS50283">
    <property type="entry name" value="NA_SOLUT_SYMP_3"/>
    <property type="match status" value="1"/>
</dbReference>
<dbReference type="InterPro" id="IPR051163">
    <property type="entry name" value="Sodium:Solute_Symporter_SSF"/>
</dbReference>
<keyword evidence="7" id="KW-0915">Sodium</keyword>